<keyword evidence="1" id="KW-0805">Transcription regulation</keyword>
<dbReference type="Proteomes" id="UP000182836">
    <property type="component" value="Unassembled WGS sequence"/>
</dbReference>
<dbReference type="Pfam" id="PF08220">
    <property type="entry name" value="HTH_DeoR"/>
    <property type="match status" value="1"/>
</dbReference>
<dbReference type="PANTHER" id="PTHR30363">
    <property type="entry name" value="HTH-TYPE TRANSCRIPTIONAL REGULATOR SRLR-RELATED"/>
    <property type="match status" value="1"/>
</dbReference>
<dbReference type="InterPro" id="IPR037171">
    <property type="entry name" value="NagB/RpiA_transferase-like"/>
</dbReference>
<keyword evidence="3" id="KW-0804">Transcription</keyword>
<evidence type="ECO:0000313" key="6">
    <source>
        <dbReference type="EMBL" id="SDJ01050.1"/>
    </source>
</evidence>
<evidence type="ECO:0000313" key="5">
    <source>
        <dbReference type="EMBL" id="KON97347.1"/>
    </source>
</evidence>
<dbReference type="InterPro" id="IPR001034">
    <property type="entry name" value="DeoR_HTH"/>
</dbReference>
<reference evidence="6 8" key="2">
    <citation type="submission" date="2016-10" db="EMBL/GenBank/DDBJ databases">
        <authorList>
            <person name="de Groot N.N."/>
        </authorList>
    </citation>
    <scope>NUCLEOTIDE SEQUENCE [LARGE SCALE GENOMIC DNA]</scope>
    <source>
        <strain evidence="6 8">DSM 2895</strain>
    </source>
</reference>
<dbReference type="PRINTS" id="PR00037">
    <property type="entry name" value="HTHLACR"/>
</dbReference>
<dbReference type="InterPro" id="IPR018356">
    <property type="entry name" value="Tscrpt_reg_HTH_DeoR_CS"/>
</dbReference>
<reference evidence="5 7" key="1">
    <citation type="submission" date="2015-07" db="EMBL/GenBank/DDBJ databases">
        <title>Fjat-14205 dsm 2895.</title>
        <authorList>
            <person name="Liu B."/>
            <person name="Wang J."/>
            <person name="Zhu Y."/>
            <person name="Liu G."/>
            <person name="Chen Q."/>
            <person name="Chen Z."/>
            <person name="Lan J."/>
            <person name="Che J."/>
            <person name="Ge C."/>
            <person name="Shi H."/>
            <person name="Pan Z."/>
            <person name="Liu X."/>
        </authorList>
    </citation>
    <scope>NUCLEOTIDE SEQUENCE [LARGE SCALE GENOMIC DNA]</scope>
    <source>
        <strain evidence="5 7">DSM 2895</strain>
    </source>
</reference>
<dbReference type="PANTHER" id="PTHR30363:SF56">
    <property type="entry name" value="TRANSCRIPTIONAL REGULATOR, DEOR FAMILY"/>
    <property type="match status" value="1"/>
</dbReference>
<dbReference type="InterPro" id="IPR014036">
    <property type="entry name" value="DeoR-like_C"/>
</dbReference>
<evidence type="ECO:0000313" key="8">
    <source>
        <dbReference type="Proteomes" id="UP000182836"/>
    </source>
</evidence>
<dbReference type="Proteomes" id="UP000037269">
    <property type="component" value="Unassembled WGS sequence"/>
</dbReference>
<dbReference type="SUPFAM" id="SSF100950">
    <property type="entry name" value="NagB/RpiA/CoA transferase-like"/>
    <property type="match status" value="1"/>
</dbReference>
<dbReference type="EMBL" id="FNED01000010">
    <property type="protein sequence ID" value="SDJ01050.1"/>
    <property type="molecule type" value="Genomic_DNA"/>
</dbReference>
<accession>A0A0D1Y0N7</accession>
<organism evidence="5 7">
    <name type="scientific">Aneurinibacillus migulanus</name>
    <name type="common">Bacillus migulanus</name>
    <dbReference type="NCBI Taxonomy" id="47500"/>
    <lineage>
        <taxon>Bacteria</taxon>
        <taxon>Bacillati</taxon>
        <taxon>Bacillota</taxon>
        <taxon>Bacilli</taxon>
        <taxon>Bacillales</taxon>
        <taxon>Paenibacillaceae</taxon>
        <taxon>Aneurinibacillus group</taxon>
        <taxon>Aneurinibacillus</taxon>
    </lineage>
</organism>
<evidence type="ECO:0000256" key="2">
    <source>
        <dbReference type="ARBA" id="ARBA00023125"/>
    </source>
</evidence>
<dbReference type="AlphaFoldDB" id="A0A0D1Y0N7"/>
<dbReference type="PROSITE" id="PS00894">
    <property type="entry name" value="HTH_DEOR_1"/>
    <property type="match status" value="1"/>
</dbReference>
<dbReference type="Gene3D" id="3.40.50.1360">
    <property type="match status" value="1"/>
</dbReference>
<dbReference type="InterPro" id="IPR050313">
    <property type="entry name" value="Carb_Metab_HTH_regulators"/>
</dbReference>
<evidence type="ECO:0000259" key="4">
    <source>
        <dbReference type="PROSITE" id="PS51000"/>
    </source>
</evidence>
<dbReference type="Pfam" id="PF00455">
    <property type="entry name" value="DeoRC"/>
    <property type="match status" value="1"/>
</dbReference>
<feature type="domain" description="HTH deoR-type" evidence="4">
    <location>
        <begin position="3"/>
        <end position="58"/>
    </location>
</feature>
<dbReference type="SMART" id="SM00420">
    <property type="entry name" value="HTH_DEOR"/>
    <property type="match status" value="1"/>
</dbReference>
<evidence type="ECO:0000256" key="1">
    <source>
        <dbReference type="ARBA" id="ARBA00023015"/>
    </source>
</evidence>
<dbReference type="OrthoDB" id="9797223at2"/>
<dbReference type="PROSITE" id="PS51000">
    <property type="entry name" value="HTH_DEOR_2"/>
    <property type="match status" value="1"/>
</dbReference>
<proteinExistence type="predicted"/>
<evidence type="ECO:0000256" key="3">
    <source>
        <dbReference type="ARBA" id="ARBA00023163"/>
    </source>
</evidence>
<dbReference type="GeneID" id="42307359"/>
<dbReference type="GO" id="GO:0003700">
    <property type="term" value="F:DNA-binding transcription factor activity"/>
    <property type="evidence" value="ECO:0007669"/>
    <property type="project" value="InterPro"/>
</dbReference>
<dbReference type="SUPFAM" id="SSF46785">
    <property type="entry name" value="Winged helix' DNA-binding domain"/>
    <property type="match status" value="1"/>
</dbReference>
<evidence type="ECO:0000313" key="7">
    <source>
        <dbReference type="Proteomes" id="UP000037269"/>
    </source>
</evidence>
<dbReference type="PATRIC" id="fig|47500.8.peg.4988"/>
<dbReference type="GO" id="GO:0003677">
    <property type="term" value="F:DNA binding"/>
    <property type="evidence" value="ECO:0007669"/>
    <property type="project" value="UniProtKB-KW"/>
</dbReference>
<dbReference type="EMBL" id="LGUG01000004">
    <property type="protein sequence ID" value="KON97347.1"/>
    <property type="molecule type" value="Genomic_DNA"/>
</dbReference>
<gene>
    <name evidence="5" type="ORF">AF333_19590</name>
    <name evidence="6" type="ORF">SAMN04487909_110113</name>
</gene>
<keyword evidence="7" id="KW-1185">Reference proteome</keyword>
<keyword evidence="2" id="KW-0238">DNA-binding</keyword>
<dbReference type="InterPro" id="IPR036390">
    <property type="entry name" value="WH_DNA-bd_sf"/>
</dbReference>
<name>A0A0D1Y0N7_ANEMI</name>
<dbReference type="SMART" id="SM01134">
    <property type="entry name" value="DeoRC"/>
    <property type="match status" value="1"/>
</dbReference>
<dbReference type="STRING" id="47500.AF333_19590"/>
<dbReference type="RefSeq" id="WP_043064771.1">
    <property type="nucleotide sequence ID" value="NZ_BJOA01000051.1"/>
</dbReference>
<sequence length="248" mass="27233">MLTPERYQIILSLLKEKQVAKIHEFIEATSSSESTIRRDLIHLEKSGHLKRVHGGAALLQGKRLEPSVVEKATRNLSEKQRIAQEAASLIEAGDSIYLDAGTTTLQMVTYVNQPGITVVTNGLNVIDALMDKGVDTYLLGGKVKNTTRALIGRATLESLQTYRFDKCFMGVNGIHPEYGYTTPDPEEALIKMTAISISREAFVVADQTKFGEISFSKIADVSQATIITSGLDSEQQRSFAKQTSIKVV</sequence>
<protein>
    <submittedName>
        <fullName evidence="5">DeoR faimly transcriptional regulator</fullName>
    </submittedName>
    <submittedName>
        <fullName evidence="6">Transcriptional regulator, DeoR family</fullName>
    </submittedName>
</protein>